<accession>A0A5B7YA54</accession>
<protein>
    <submittedName>
        <fullName evidence="3">DUF3526 domain-containing protein</fullName>
    </submittedName>
</protein>
<feature type="transmembrane region" description="Helical" evidence="2">
    <location>
        <begin position="239"/>
        <end position="259"/>
    </location>
</feature>
<keyword evidence="2" id="KW-0472">Membrane</keyword>
<evidence type="ECO:0000313" key="3">
    <source>
        <dbReference type="EMBL" id="QCZ92514.1"/>
    </source>
</evidence>
<gene>
    <name evidence="3" type="ORF">FBQ74_03075</name>
</gene>
<sequence>MSNRILIIARDEWRYWQRSRLSLAVIVIALSLVAASVWITRTSNSDTAHQREHMQSEAEHNFRDQPDRHPHRMIHYGHYVFRGLPPLGTLDPGIDALTGNTVFLEGHRQNSATLADKKQSSGLTWISALTPAFVMQVIAPMLLIILGFSTVTREREAGTLEFLNVQGVSPLTLLAGKGLALFSAALVISTPLLVGVLISMTDGAAILPAITFIASYWIYLLIWSAIVLPISAFTRSNTLSFSGSLTLWMLLCLIIPRIASNTASVVIHSPGKLETDFAVLQQLREIGDGHNTSGPANSALKASLLAKYNVESVDELPVNFKGIVAQQSEANLTKVLNQFAQKQMQQQTDQADIYRHFGWLSPMIAIQNASMTLAATDLTNYHLFLRQAEKARFDFVQALNKLHAEGMTLEQDSNKYRSNAAKKAATVSADNWQMLSQFSFTPLESGARLHNSMMALAQLIMLFGALISTLLFLGKRL</sequence>
<dbReference type="GO" id="GO:0140359">
    <property type="term" value="F:ABC-type transporter activity"/>
    <property type="evidence" value="ECO:0007669"/>
    <property type="project" value="InterPro"/>
</dbReference>
<dbReference type="InterPro" id="IPR021913">
    <property type="entry name" value="DUF3526"/>
</dbReference>
<evidence type="ECO:0000256" key="1">
    <source>
        <dbReference type="SAM" id="MobiDB-lite"/>
    </source>
</evidence>
<dbReference type="GO" id="GO:0005886">
    <property type="term" value="C:plasma membrane"/>
    <property type="evidence" value="ECO:0007669"/>
    <property type="project" value="UniProtKB-SubCell"/>
</dbReference>
<keyword evidence="2" id="KW-0812">Transmembrane</keyword>
<dbReference type="RefSeq" id="WP_139755267.1">
    <property type="nucleotide sequence ID" value="NZ_CP039852.1"/>
</dbReference>
<organism evidence="3 4">
    <name type="scientific">Salinimonas iocasae</name>
    <dbReference type="NCBI Taxonomy" id="2572577"/>
    <lineage>
        <taxon>Bacteria</taxon>
        <taxon>Pseudomonadati</taxon>
        <taxon>Pseudomonadota</taxon>
        <taxon>Gammaproteobacteria</taxon>
        <taxon>Alteromonadales</taxon>
        <taxon>Alteromonadaceae</taxon>
        <taxon>Alteromonas/Salinimonas group</taxon>
        <taxon>Salinimonas</taxon>
    </lineage>
</organism>
<keyword evidence="4" id="KW-1185">Reference proteome</keyword>
<dbReference type="AlphaFoldDB" id="A0A5B7YA54"/>
<feature type="transmembrane region" description="Helical" evidence="2">
    <location>
        <begin position="179"/>
        <end position="200"/>
    </location>
</feature>
<dbReference type="PANTHER" id="PTHR43471:SF1">
    <property type="entry name" value="ABC TRANSPORTER PERMEASE PROTEIN NOSY-RELATED"/>
    <property type="match status" value="1"/>
</dbReference>
<feature type="compositionally biased region" description="Basic and acidic residues" evidence="1">
    <location>
        <begin position="48"/>
        <end position="67"/>
    </location>
</feature>
<dbReference type="EMBL" id="CP039852">
    <property type="protein sequence ID" value="QCZ92514.1"/>
    <property type="molecule type" value="Genomic_DNA"/>
</dbReference>
<feature type="transmembrane region" description="Helical" evidence="2">
    <location>
        <begin position="21"/>
        <end position="39"/>
    </location>
</feature>
<evidence type="ECO:0000313" key="4">
    <source>
        <dbReference type="Proteomes" id="UP000304912"/>
    </source>
</evidence>
<dbReference type="Pfam" id="PF12040">
    <property type="entry name" value="DUF3526"/>
    <property type="match status" value="1"/>
</dbReference>
<keyword evidence="2" id="KW-1133">Transmembrane helix</keyword>
<evidence type="ECO:0000256" key="2">
    <source>
        <dbReference type="SAM" id="Phobius"/>
    </source>
</evidence>
<feature type="region of interest" description="Disordered" evidence="1">
    <location>
        <begin position="46"/>
        <end position="67"/>
    </location>
</feature>
<feature type="transmembrane region" description="Helical" evidence="2">
    <location>
        <begin position="123"/>
        <end position="146"/>
    </location>
</feature>
<dbReference type="Proteomes" id="UP000304912">
    <property type="component" value="Chromosome"/>
</dbReference>
<feature type="transmembrane region" description="Helical" evidence="2">
    <location>
        <begin position="206"/>
        <end position="227"/>
    </location>
</feature>
<dbReference type="PANTHER" id="PTHR43471">
    <property type="entry name" value="ABC TRANSPORTER PERMEASE"/>
    <property type="match status" value="1"/>
</dbReference>
<reference evidence="3 4" key="1">
    <citation type="submission" date="2019-04" db="EMBL/GenBank/DDBJ databases">
        <title>Salinimonas iocasae sp. nov., a halophilic bacterium isolated from the outer tube casing of tubeworms in Okinawa Trough.</title>
        <authorList>
            <person name="Zhang H."/>
            <person name="Wang H."/>
            <person name="Li C."/>
        </authorList>
    </citation>
    <scope>NUCLEOTIDE SEQUENCE [LARGE SCALE GENOMIC DNA]</scope>
    <source>
        <strain evidence="3 4">KX18D6</strain>
    </source>
</reference>
<dbReference type="OrthoDB" id="184009at2"/>
<feature type="transmembrane region" description="Helical" evidence="2">
    <location>
        <begin position="453"/>
        <end position="473"/>
    </location>
</feature>
<dbReference type="KEGG" id="salk:FBQ74_03075"/>
<name>A0A5B7YA54_9ALTE</name>
<dbReference type="Pfam" id="PF12679">
    <property type="entry name" value="ABC2_membrane_2"/>
    <property type="match status" value="1"/>
</dbReference>
<proteinExistence type="predicted"/>